<dbReference type="EMBL" id="KL367594">
    <property type="protein sequence ID" value="KFD62509.1"/>
    <property type="molecule type" value="Genomic_DNA"/>
</dbReference>
<proteinExistence type="predicted"/>
<dbReference type="Proteomes" id="UP000030758">
    <property type="component" value="Unassembled WGS sequence"/>
</dbReference>
<dbReference type="AlphaFoldDB" id="A0A085MZ63"/>
<dbReference type="Proteomes" id="UP000030764">
    <property type="component" value="Unassembled WGS sequence"/>
</dbReference>
<evidence type="ECO:0000313" key="1">
    <source>
        <dbReference type="EMBL" id="KFD54715.1"/>
    </source>
</evidence>
<evidence type="ECO:0000313" key="2">
    <source>
        <dbReference type="EMBL" id="KFD62509.1"/>
    </source>
</evidence>
<sequence>MLNDYGGFDRVRHGLSRFYCRWTSQADRRFPIESSFRVLMFQESFFSSCFNDGKNIIYVSLEKDRSIGNMQSAEGLFFEVFHEDLCKNGRYEQSLEVTLFTLETTGLRGTPASYIGEAGNTLAHRYQEHVKALTRYRNAVNRLNIPTHYEDATDTEPHEAMEQAAETSAIAQHAAHSTGQLHAKVLCRESIYD</sequence>
<name>A0A085MZ63_9BILA</name>
<evidence type="ECO:0000313" key="3">
    <source>
        <dbReference type="Proteomes" id="UP000030764"/>
    </source>
</evidence>
<protein>
    <submittedName>
        <fullName evidence="2">Uncharacterized protein</fullName>
    </submittedName>
</protein>
<reference evidence="2 3" key="1">
    <citation type="journal article" date="2014" name="Nat. Genet.">
        <title>Genome and transcriptome of the porcine whipworm Trichuris suis.</title>
        <authorList>
            <person name="Jex A.R."/>
            <person name="Nejsum P."/>
            <person name="Schwarz E.M."/>
            <person name="Hu L."/>
            <person name="Young N.D."/>
            <person name="Hall R.S."/>
            <person name="Korhonen P.K."/>
            <person name="Liao S."/>
            <person name="Thamsborg S."/>
            <person name="Xia J."/>
            <person name="Xu P."/>
            <person name="Wang S."/>
            <person name="Scheerlinck J.P."/>
            <person name="Hofmann A."/>
            <person name="Sternberg P.W."/>
            <person name="Wang J."/>
            <person name="Gasser R.B."/>
        </authorList>
    </citation>
    <scope>NUCLEOTIDE SEQUENCE [LARGE SCALE GENOMIC DNA]</scope>
    <source>
        <strain evidence="2">DCEP-RM93F</strain>
        <strain evidence="1">DCEP-RM93M</strain>
    </source>
</reference>
<accession>A0A085MZ63</accession>
<organism evidence="2">
    <name type="scientific">Trichuris suis</name>
    <name type="common">pig whipworm</name>
    <dbReference type="NCBI Taxonomy" id="68888"/>
    <lineage>
        <taxon>Eukaryota</taxon>
        <taxon>Metazoa</taxon>
        <taxon>Ecdysozoa</taxon>
        <taxon>Nematoda</taxon>
        <taxon>Enoplea</taxon>
        <taxon>Dorylaimia</taxon>
        <taxon>Trichinellida</taxon>
        <taxon>Trichuridae</taxon>
        <taxon>Trichuris</taxon>
    </lineage>
</organism>
<gene>
    <name evidence="1" type="ORF">M513_04415</name>
    <name evidence="2" type="ORF">M514_04415</name>
</gene>
<keyword evidence="3" id="KW-1185">Reference proteome</keyword>
<dbReference type="EMBL" id="KL363205">
    <property type="protein sequence ID" value="KFD54715.1"/>
    <property type="molecule type" value="Genomic_DNA"/>
</dbReference>